<evidence type="ECO:0000256" key="1">
    <source>
        <dbReference type="ARBA" id="ARBA00022737"/>
    </source>
</evidence>
<keyword evidence="2" id="KW-0611">Plant defense</keyword>
<dbReference type="GO" id="GO:0043531">
    <property type="term" value="F:ADP binding"/>
    <property type="evidence" value="ECO:0007669"/>
    <property type="project" value="InterPro"/>
</dbReference>
<evidence type="ECO:0000313" key="7">
    <source>
        <dbReference type="Proteomes" id="UP000886885"/>
    </source>
</evidence>
<dbReference type="AlphaFoldDB" id="A0A8X7ZKV9"/>
<dbReference type="GO" id="GO:0006952">
    <property type="term" value="P:defense response"/>
    <property type="evidence" value="ECO:0007669"/>
    <property type="project" value="UniProtKB-KW"/>
</dbReference>
<dbReference type="OrthoDB" id="848819at2759"/>
<sequence>MGKINNSSLCVLLIPLFTTPSVSSRESVRLLEDEGLHPLQLNEFHKPDDVYIWSSGISPGLSIIGFHCRCLLSLILEDIKVEGSELGHCSMGHKVKELRQRLDEIVSESEKFHFEVRYEENASLTMIREATTSSEPEIFFGREDEKKKVMSFLLNPNDEIVSVSVISIVGMGGLGKTTFAQSVFNDEQVKLHFGLKLWVSVSGGFDVKKILKDVSDELESLKKKLMEKIENRKYLLVLDDVWDNKDGRDGEKWDSLRQSLPREEARGNKMIITTRSDAIANLTSKIPLALKGLSEKDSWSLFSNKAFGSGQESNYIDEKIKKEIVERCQGVPLSIIVERGGNRICDLTRHVSFDTEFDLSLPCAKRLRTLVLLQGGKWDEGAWESICREFRRLRVLVLSDFGMKEVSPLIEKIKHLKYLDLSNNEIEALSNSVTSLVNLQVLKLNGCSNLKELPRDISKLINLRHLDVGCTLDYDLCEDLEYMPRGIGKLTSLQTLSCFVVAKKNSSKSEIIGGLDELRRLNELRGRLEIIVKGYEGGSCLSEFEGAKLIDKKYLQSLTVQWDPELDSDSDIDLYDKMLQSLRPNSILQGLIVEGYGGMRFSSWVSHLSNLASIVLEDSGKLKHIPPLDGIPSLEELRIVGLGDLEYIDSEGVGGKGASMFFPSLKRLEIFHCGRLKGWWKRWSRDEMNDDSDESTIEEGLIMLSFPRLSSLHIHNCPNLTSMPLFPTLDESLKLCDSSSMPLQQTMKMTSPVSSSSSSFTRPLSKLKSLGMQFIDDMESLPEVGLQNLSSLQQLSIIGCKRLKSLPLPDQGMHSLQQLDIRNCSELKSLSESESQGMIPYLPSLQFLRINDCSEELSGRARGWGKEREEEWPNIKHIPDIGIDRNYIQKEGRYVKGEGLTFP</sequence>
<feature type="signal peptide" evidence="3">
    <location>
        <begin position="1"/>
        <end position="24"/>
    </location>
</feature>
<dbReference type="EMBL" id="JAAWWB010000012">
    <property type="protein sequence ID" value="KAG6770876.1"/>
    <property type="molecule type" value="Genomic_DNA"/>
</dbReference>
<organism evidence="6 7">
    <name type="scientific">Populus tomentosa</name>
    <name type="common">Chinese white poplar</name>
    <dbReference type="NCBI Taxonomy" id="118781"/>
    <lineage>
        <taxon>Eukaryota</taxon>
        <taxon>Viridiplantae</taxon>
        <taxon>Streptophyta</taxon>
        <taxon>Embryophyta</taxon>
        <taxon>Tracheophyta</taxon>
        <taxon>Spermatophyta</taxon>
        <taxon>Magnoliopsida</taxon>
        <taxon>eudicotyledons</taxon>
        <taxon>Gunneridae</taxon>
        <taxon>Pentapetalae</taxon>
        <taxon>rosids</taxon>
        <taxon>fabids</taxon>
        <taxon>Malpighiales</taxon>
        <taxon>Salicaceae</taxon>
        <taxon>Saliceae</taxon>
        <taxon>Populus</taxon>
    </lineage>
</organism>
<dbReference type="InterPro" id="IPR055414">
    <property type="entry name" value="LRR_R13L4/SHOC2-like"/>
</dbReference>
<dbReference type="Pfam" id="PF23598">
    <property type="entry name" value="LRR_14"/>
    <property type="match status" value="1"/>
</dbReference>
<dbReference type="Pfam" id="PF00931">
    <property type="entry name" value="NB-ARC"/>
    <property type="match status" value="1"/>
</dbReference>
<reference evidence="6" key="1">
    <citation type="journal article" date="2020" name="bioRxiv">
        <title>Hybrid origin of Populus tomentosa Carr. identified through genome sequencing and phylogenomic analysis.</title>
        <authorList>
            <person name="An X."/>
            <person name="Gao K."/>
            <person name="Chen Z."/>
            <person name="Li J."/>
            <person name="Yang X."/>
            <person name="Yang X."/>
            <person name="Zhou J."/>
            <person name="Guo T."/>
            <person name="Zhao T."/>
            <person name="Huang S."/>
            <person name="Miao D."/>
            <person name="Khan W.U."/>
            <person name="Rao P."/>
            <person name="Ye M."/>
            <person name="Lei B."/>
            <person name="Liao W."/>
            <person name="Wang J."/>
            <person name="Ji L."/>
            <person name="Li Y."/>
            <person name="Guo B."/>
            <person name="Mustafa N.S."/>
            <person name="Li S."/>
            <person name="Yun Q."/>
            <person name="Keller S.R."/>
            <person name="Mao J."/>
            <person name="Zhang R."/>
            <person name="Strauss S.H."/>
        </authorList>
    </citation>
    <scope>NUCLEOTIDE SEQUENCE</scope>
    <source>
        <strain evidence="6">GM15</strain>
        <tissue evidence="6">Leaf</tissue>
    </source>
</reference>
<dbReference type="PROSITE" id="PS51450">
    <property type="entry name" value="LRR"/>
    <property type="match status" value="1"/>
</dbReference>
<evidence type="ECO:0000259" key="5">
    <source>
        <dbReference type="Pfam" id="PF23598"/>
    </source>
</evidence>
<dbReference type="InterPro" id="IPR002182">
    <property type="entry name" value="NB-ARC"/>
</dbReference>
<dbReference type="Proteomes" id="UP000886885">
    <property type="component" value="Chromosome 6D"/>
</dbReference>
<dbReference type="InterPro" id="IPR001611">
    <property type="entry name" value="Leu-rich_rpt"/>
</dbReference>
<gene>
    <name evidence="6" type="ORF">POTOM_026575</name>
</gene>
<evidence type="ECO:0008006" key="8">
    <source>
        <dbReference type="Google" id="ProtNLM"/>
    </source>
</evidence>
<comment type="caution">
    <text evidence="6">The sequence shown here is derived from an EMBL/GenBank/DDBJ whole genome shotgun (WGS) entry which is preliminary data.</text>
</comment>
<keyword evidence="7" id="KW-1185">Reference proteome</keyword>
<evidence type="ECO:0000256" key="3">
    <source>
        <dbReference type="SAM" id="SignalP"/>
    </source>
</evidence>
<feature type="domain" description="NB-ARC" evidence="4">
    <location>
        <begin position="143"/>
        <end position="308"/>
    </location>
</feature>
<dbReference type="PANTHER" id="PTHR36766:SF40">
    <property type="entry name" value="DISEASE RESISTANCE PROTEIN RGA3"/>
    <property type="match status" value="1"/>
</dbReference>
<proteinExistence type="predicted"/>
<name>A0A8X7ZKV9_POPTO</name>
<feature type="domain" description="Disease resistance R13L4/SHOC-2-like LRR" evidence="5">
    <location>
        <begin position="388"/>
        <end position="671"/>
    </location>
</feature>
<protein>
    <recommendedName>
        <fullName evidence="8">NB-ARC domain-containing protein</fullName>
    </recommendedName>
</protein>
<keyword evidence="1" id="KW-0677">Repeat</keyword>
<evidence type="ECO:0000256" key="2">
    <source>
        <dbReference type="ARBA" id="ARBA00022821"/>
    </source>
</evidence>
<dbReference type="PANTHER" id="PTHR36766">
    <property type="entry name" value="PLANT BROAD-SPECTRUM MILDEW RESISTANCE PROTEIN RPW8"/>
    <property type="match status" value="1"/>
</dbReference>
<feature type="chain" id="PRO_5036446276" description="NB-ARC domain-containing protein" evidence="3">
    <location>
        <begin position="25"/>
        <end position="903"/>
    </location>
</feature>
<accession>A0A8X7ZKV9</accession>
<evidence type="ECO:0000259" key="4">
    <source>
        <dbReference type="Pfam" id="PF00931"/>
    </source>
</evidence>
<keyword evidence="3" id="KW-0732">Signal</keyword>
<evidence type="ECO:0000313" key="6">
    <source>
        <dbReference type="EMBL" id="KAG6770876.1"/>
    </source>
</evidence>